<organism evidence="1 2">
    <name type="scientific">Cordylochernes scorpioides</name>
    <dbReference type="NCBI Taxonomy" id="51811"/>
    <lineage>
        <taxon>Eukaryota</taxon>
        <taxon>Metazoa</taxon>
        <taxon>Ecdysozoa</taxon>
        <taxon>Arthropoda</taxon>
        <taxon>Chelicerata</taxon>
        <taxon>Arachnida</taxon>
        <taxon>Pseudoscorpiones</taxon>
        <taxon>Cheliferoidea</taxon>
        <taxon>Chernetidae</taxon>
        <taxon>Cordylochernes</taxon>
    </lineage>
</organism>
<dbReference type="Proteomes" id="UP001235939">
    <property type="component" value="Chromosome 08"/>
</dbReference>
<proteinExistence type="predicted"/>
<gene>
    <name evidence="1" type="ORF">LAZ67_8001945</name>
</gene>
<evidence type="ECO:0000313" key="1">
    <source>
        <dbReference type="EMBL" id="UYV71160.1"/>
    </source>
</evidence>
<sequence length="317" mass="35559">MGLVLNLPVRRILGAVDVTLVFRSTLYAFSLATSACRSLRYQALLAASSTRPEANRHVFSLPQMSPDSILPHTRMLFLSPATWQRGQLESIPLSPTLLWSPGLVIHALEKMLGKSSVLIISDQVLVWLFSVELTERLVDEGLTIGTTLFRAFPYRQIGIVRNLPLAIKDKYIIAAIQLYLQALGEPLRPLQGDSSHRAFGDKRQPIAVTTSGLLDQSWTNSIPFQGHPRQYHPSSLIPSILKINSFLSTLRVRYVITDEVLYRPGKSLFYLRLGRRLSEFLDIANCECWEKQLLSRQEALQLQNGLYNSAYAGSKPG</sequence>
<dbReference type="EMBL" id="CP092870">
    <property type="protein sequence ID" value="UYV71160.1"/>
    <property type="molecule type" value="Genomic_DNA"/>
</dbReference>
<reference evidence="1 2" key="1">
    <citation type="submission" date="2022-01" db="EMBL/GenBank/DDBJ databases">
        <title>A chromosomal length assembly of Cordylochernes scorpioides.</title>
        <authorList>
            <person name="Zeh D."/>
            <person name="Zeh J."/>
        </authorList>
    </citation>
    <scope>NUCLEOTIDE SEQUENCE [LARGE SCALE GENOMIC DNA]</scope>
    <source>
        <strain evidence="1">IN4F17</strain>
        <tissue evidence="1">Whole Body</tissue>
    </source>
</reference>
<name>A0ABY6KVN7_9ARAC</name>
<accession>A0ABY6KVN7</accession>
<evidence type="ECO:0000313" key="2">
    <source>
        <dbReference type="Proteomes" id="UP001235939"/>
    </source>
</evidence>
<protein>
    <submittedName>
        <fullName evidence="1">Uncharacterized protein</fullName>
    </submittedName>
</protein>
<keyword evidence="2" id="KW-1185">Reference proteome</keyword>